<evidence type="ECO:0000256" key="3">
    <source>
        <dbReference type="ARBA" id="ARBA00006501"/>
    </source>
</evidence>
<dbReference type="Proteomes" id="UP000275232">
    <property type="component" value="Unassembled WGS sequence"/>
</dbReference>
<sequence>MQDFLLSIYLWLKAGHIIFVIFWMAGLFMLPRLFVYHQEAPEGSAEAAAYVERERKLLKIILLPAIIVVWVLGIALAIAIGAWDQTWLHVKLLFVLILSGYHGYLSAYAKKLARGERPLAGRTLRLLNEVPGIAIAIIVILVIVKPF</sequence>
<dbReference type="PIRSF" id="PIRSF004638">
    <property type="entry name" value="UCP004638"/>
    <property type="match status" value="1"/>
</dbReference>
<evidence type="ECO:0000256" key="13">
    <source>
        <dbReference type="ARBA" id="ARBA00048390"/>
    </source>
</evidence>
<keyword evidence="8 14" id="KW-0479">Metal-binding</keyword>
<keyword evidence="17" id="KW-1185">Reference proteome</keyword>
<evidence type="ECO:0000256" key="4">
    <source>
        <dbReference type="ARBA" id="ARBA00017504"/>
    </source>
</evidence>
<comment type="subunit">
    <text evidence="14">Homodimer.</text>
</comment>
<protein>
    <recommendedName>
        <fullName evidence="4 14">Protoporphyrinogen IX oxidase</fullName>
        <shortName evidence="14">PPO</shortName>
        <ecNumber evidence="14 15">1.3.99.-</ecNumber>
    </recommendedName>
</protein>
<feature type="binding site" description="axial binding residue" evidence="14">
    <location>
        <position position="16"/>
    </location>
    <ligand>
        <name>heme</name>
        <dbReference type="ChEBI" id="CHEBI:30413"/>
    </ligand>
    <ligandPart>
        <name>Fe</name>
        <dbReference type="ChEBI" id="CHEBI:18248"/>
    </ligandPart>
</feature>
<comment type="pathway">
    <text evidence="2 14 15">Porphyrin-containing compound metabolism; protoporphyrin-IX biosynthesis; protoporphyrin-IX from protoporphyrinogen-IX: step 1/1.</text>
</comment>
<dbReference type="EMBL" id="RPFZ01000001">
    <property type="protein sequence ID" value="RPF71395.1"/>
    <property type="molecule type" value="Genomic_DNA"/>
</dbReference>
<dbReference type="RefSeq" id="WP_123879803.1">
    <property type="nucleotide sequence ID" value="NZ_RPFZ01000001.1"/>
</dbReference>
<comment type="function">
    <text evidence="14 15">Catalyzes the oxidation of protoporphyrinogen IX to protoporphyrin IX.</text>
</comment>
<evidence type="ECO:0000256" key="11">
    <source>
        <dbReference type="ARBA" id="ARBA00023004"/>
    </source>
</evidence>
<dbReference type="HAMAP" id="MF_02239">
    <property type="entry name" value="HemJ"/>
    <property type="match status" value="1"/>
</dbReference>
<dbReference type="AlphaFoldDB" id="A0A3N5DKT0"/>
<keyword evidence="9 14" id="KW-1133">Transmembrane helix</keyword>
<comment type="caution">
    <text evidence="16">The sequence shown here is derived from an EMBL/GenBank/DDBJ whole genome shotgun (WGS) entry which is preliminary data.</text>
</comment>
<comment type="similarity">
    <text evidence="3 14 15">Belongs to the HemJ family.</text>
</comment>
<dbReference type="UniPathway" id="UPA00251">
    <property type="reaction ID" value="UER00324"/>
</dbReference>
<dbReference type="PANTHER" id="PTHR40255">
    <property type="entry name" value="UPF0093 MEMBRANE PROTEIN SLR1790"/>
    <property type="match status" value="1"/>
</dbReference>
<keyword evidence="11 14" id="KW-0408">Iron</keyword>
<evidence type="ECO:0000256" key="6">
    <source>
        <dbReference type="ARBA" id="ARBA00022617"/>
    </source>
</evidence>
<feature type="transmembrane region" description="Helical" evidence="14">
    <location>
        <begin position="60"/>
        <end position="80"/>
    </location>
</feature>
<dbReference type="GO" id="GO:0046872">
    <property type="term" value="F:metal ion binding"/>
    <property type="evidence" value="ECO:0007669"/>
    <property type="project" value="UniProtKB-UniRule"/>
</dbReference>
<feature type="transmembrane region" description="Helical" evidence="14">
    <location>
        <begin position="6"/>
        <end position="30"/>
    </location>
</feature>
<evidence type="ECO:0000256" key="5">
    <source>
        <dbReference type="ARBA" id="ARBA00022475"/>
    </source>
</evidence>
<evidence type="ECO:0000256" key="9">
    <source>
        <dbReference type="ARBA" id="ARBA00022989"/>
    </source>
</evidence>
<evidence type="ECO:0000313" key="16">
    <source>
        <dbReference type="EMBL" id="RPF71395.1"/>
    </source>
</evidence>
<feature type="transmembrane region" description="Helical" evidence="14">
    <location>
        <begin position="126"/>
        <end position="144"/>
    </location>
</feature>
<reference evidence="16 17" key="1">
    <citation type="submission" date="2018-11" db="EMBL/GenBank/DDBJ databases">
        <title>Erythrobacter spongiae sp. nov., isolated from a marine sponge.</title>
        <authorList>
            <person name="Zhuang L."/>
            <person name="Luo L."/>
        </authorList>
    </citation>
    <scope>NUCLEOTIDE SEQUENCE [LARGE SCALE GENOMIC DNA]</scope>
    <source>
        <strain evidence="16 17">HN-E23</strain>
    </source>
</reference>
<comment type="subcellular location">
    <subcellularLocation>
        <location evidence="1 14">Cell membrane</location>
        <topology evidence="1 14">Multi-pass membrane protein</topology>
    </subcellularLocation>
</comment>
<evidence type="ECO:0000256" key="15">
    <source>
        <dbReference type="PIRNR" id="PIRNR004638"/>
    </source>
</evidence>
<dbReference type="GO" id="GO:0006782">
    <property type="term" value="P:protoporphyrinogen IX biosynthetic process"/>
    <property type="evidence" value="ECO:0007669"/>
    <property type="project" value="UniProtKB-UniRule"/>
</dbReference>
<evidence type="ECO:0000256" key="12">
    <source>
        <dbReference type="ARBA" id="ARBA00023136"/>
    </source>
</evidence>
<keyword evidence="5 14" id="KW-1003">Cell membrane</keyword>
<keyword evidence="7 14" id="KW-0812">Transmembrane</keyword>
<feature type="binding site" description="axial binding residue" evidence="14">
    <location>
        <position position="91"/>
    </location>
    <ligand>
        <name>heme</name>
        <dbReference type="ChEBI" id="CHEBI:30413"/>
    </ligand>
    <ligandPart>
        <name>Fe</name>
        <dbReference type="ChEBI" id="CHEBI:18248"/>
    </ligandPart>
</feature>
<keyword evidence="6 14" id="KW-0349">Heme</keyword>
<evidence type="ECO:0000256" key="8">
    <source>
        <dbReference type="ARBA" id="ARBA00022723"/>
    </source>
</evidence>
<dbReference type="InterPro" id="IPR005265">
    <property type="entry name" value="HemJ-like"/>
</dbReference>
<proteinExistence type="inferred from homology"/>
<feature type="transmembrane region" description="Helical" evidence="14">
    <location>
        <begin position="86"/>
        <end position="105"/>
    </location>
</feature>
<dbReference type="EC" id="1.3.99.-" evidence="14 15"/>
<evidence type="ECO:0000256" key="2">
    <source>
        <dbReference type="ARBA" id="ARBA00005073"/>
    </source>
</evidence>
<keyword evidence="10 14" id="KW-0560">Oxidoreductase</keyword>
<evidence type="ECO:0000256" key="7">
    <source>
        <dbReference type="ARBA" id="ARBA00022692"/>
    </source>
</evidence>
<gene>
    <name evidence="16" type="ORF">EG799_07040</name>
</gene>
<evidence type="ECO:0000256" key="1">
    <source>
        <dbReference type="ARBA" id="ARBA00004651"/>
    </source>
</evidence>
<dbReference type="OrthoDB" id="9800824at2"/>
<evidence type="ECO:0000256" key="14">
    <source>
        <dbReference type="HAMAP-Rule" id="MF_02239"/>
    </source>
</evidence>
<comment type="cofactor">
    <cofactor evidence="14 15">
        <name>heme b</name>
        <dbReference type="ChEBI" id="CHEBI:60344"/>
    </cofactor>
    <text evidence="14 15">Binds 1 heme b (iron(II)-protoporphyrin IX) group per subunit.</text>
</comment>
<name>A0A3N5DKT0_9SPHN</name>
<keyword evidence="12 14" id="KW-0472">Membrane</keyword>
<organism evidence="16 17">
    <name type="scientific">Aurantiacibacter spongiae</name>
    <dbReference type="NCBI Taxonomy" id="2488860"/>
    <lineage>
        <taxon>Bacteria</taxon>
        <taxon>Pseudomonadati</taxon>
        <taxon>Pseudomonadota</taxon>
        <taxon>Alphaproteobacteria</taxon>
        <taxon>Sphingomonadales</taxon>
        <taxon>Erythrobacteraceae</taxon>
        <taxon>Aurantiacibacter</taxon>
    </lineage>
</organism>
<evidence type="ECO:0000313" key="17">
    <source>
        <dbReference type="Proteomes" id="UP000275232"/>
    </source>
</evidence>
<dbReference type="Pfam" id="PF03653">
    <property type="entry name" value="UPF0093"/>
    <property type="match status" value="1"/>
</dbReference>
<dbReference type="GO" id="GO:0070818">
    <property type="term" value="F:protoporphyrinogen oxidase activity"/>
    <property type="evidence" value="ECO:0007669"/>
    <property type="project" value="UniProtKB-UniRule"/>
</dbReference>
<accession>A0A3N5DKT0</accession>
<evidence type="ECO:0000256" key="10">
    <source>
        <dbReference type="ARBA" id="ARBA00023002"/>
    </source>
</evidence>
<dbReference type="GO" id="GO:0005886">
    <property type="term" value="C:plasma membrane"/>
    <property type="evidence" value="ECO:0007669"/>
    <property type="project" value="UniProtKB-SubCell"/>
</dbReference>
<dbReference type="PANTHER" id="PTHR40255:SF1">
    <property type="entry name" value="PROTOPORPHYRINOGEN IX OXIDASE"/>
    <property type="match status" value="1"/>
</dbReference>
<comment type="catalytic activity">
    <reaction evidence="13 14 15">
        <text>protoporphyrinogen IX + 3 A = protoporphyrin IX + 3 AH2</text>
        <dbReference type="Rhea" id="RHEA:62000"/>
        <dbReference type="ChEBI" id="CHEBI:13193"/>
        <dbReference type="ChEBI" id="CHEBI:17499"/>
        <dbReference type="ChEBI" id="CHEBI:57306"/>
        <dbReference type="ChEBI" id="CHEBI:57307"/>
    </reaction>
</comment>